<dbReference type="Gene3D" id="2.40.50.430">
    <property type="match status" value="1"/>
</dbReference>
<sequence>MTVSLLEERDCSLNCHRFQVMPNSFSFHRQYTQIYMARLAAAKPLLTVLAESKWSKSPIKSEASHFPIRSLADLNADEKCIIIGTVFKEMRLKPSVLHDIAAVEIENIESDNRISSTDTQSMIRLTSDDDVLFLEDEVQRIALSFCSHISKFWPPANLVTGVVVAVLGCEPESHPGSFYVEDMLFLEPQPEKPIHIHEIPHSDVNTTIFRNSGPWLGVVSGLGFAGSGQVKPGHSMALQLLADWIRCAGDFYGSSKSHTGSGLIHLLILGDSIQAPKSNMENDDDRCTPAVRLTQRARYLTRNADAETVTAMARFDQWLASLPIGPGCKHDGEDINGISVDLLPGPSDPASVLMPQQPIHSAALPCAVSCSGGVGSGNLCGRTNPYSFMLRNRNILATSGQGVNELYRYTKLETTCDRMEATLLWGHLAPTCPDTLGGYPMINIDPLLLRSSSISATQNFSPDYPDIYVAGCQPGDQPSWRRARLKLNEGIDRADSGCLLVSVPRFDSSSSFVLINLKSLDCRVVRFDSSLLDKENTC</sequence>
<dbReference type="InterPro" id="IPR024826">
    <property type="entry name" value="DNA_pol_delta/II_ssu"/>
</dbReference>
<dbReference type="EMBL" id="JALJAT010000002">
    <property type="protein sequence ID" value="KAK4473038.1"/>
    <property type="molecule type" value="Genomic_DNA"/>
</dbReference>
<dbReference type="AlphaFoldDB" id="A0AAE1ZG34"/>
<evidence type="ECO:0000313" key="5">
    <source>
        <dbReference type="EMBL" id="KAK4473038.1"/>
    </source>
</evidence>
<dbReference type="Pfam" id="PF04042">
    <property type="entry name" value="DNA_pol_E_B"/>
    <property type="match status" value="1"/>
</dbReference>
<dbReference type="GO" id="GO:0043625">
    <property type="term" value="C:delta DNA polymerase complex"/>
    <property type="evidence" value="ECO:0007669"/>
    <property type="project" value="TreeGrafter"/>
</dbReference>
<proteinExistence type="inferred from homology"/>
<protein>
    <recommendedName>
        <fullName evidence="7">DNA polymerase delta small subunit</fullName>
    </recommendedName>
</protein>
<reference evidence="5" key="2">
    <citation type="journal article" date="2023" name="Infect Dis Poverty">
        <title>Chromosome-scale genome of the human blood fluke Schistosoma mekongi and its implications for public health.</title>
        <authorList>
            <person name="Zhou M."/>
            <person name="Xu L."/>
            <person name="Xu D."/>
            <person name="Chen W."/>
            <person name="Khan J."/>
            <person name="Hu Y."/>
            <person name="Huang H."/>
            <person name="Wei H."/>
            <person name="Zhang Y."/>
            <person name="Chusongsang P."/>
            <person name="Tanasarnprasert K."/>
            <person name="Hu X."/>
            <person name="Limpanont Y."/>
            <person name="Lv Z."/>
        </authorList>
    </citation>
    <scope>NUCLEOTIDE SEQUENCE</scope>
    <source>
        <strain evidence="5">LV_2022a</strain>
    </source>
</reference>
<dbReference type="PANTHER" id="PTHR10416:SF0">
    <property type="entry name" value="DNA POLYMERASE DELTA SUBUNIT 2"/>
    <property type="match status" value="1"/>
</dbReference>
<evidence type="ECO:0000259" key="3">
    <source>
        <dbReference type="Pfam" id="PF04042"/>
    </source>
</evidence>
<accession>A0AAE1ZG34</accession>
<dbReference type="GO" id="GO:0006271">
    <property type="term" value="P:DNA strand elongation involved in DNA replication"/>
    <property type="evidence" value="ECO:0007669"/>
    <property type="project" value="TreeGrafter"/>
</dbReference>
<reference evidence="5" key="1">
    <citation type="submission" date="2022-04" db="EMBL/GenBank/DDBJ databases">
        <authorList>
            <person name="Xu L."/>
            <person name="Lv Z."/>
        </authorList>
    </citation>
    <scope>NUCLEOTIDE SEQUENCE</scope>
    <source>
        <strain evidence="5">LV_2022a</strain>
    </source>
</reference>
<dbReference type="PANTHER" id="PTHR10416">
    <property type="entry name" value="DNA POLYMERASE DELTA SUBUNIT 2"/>
    <property type="match status" value="1"/>
</dbReference>
<dbReference type="Pfam" id="PF18018">
    <property type="entry name" value="DNA_pol_D_N"/>
    <property type="match status" value="1"/>
</dbReference>
<keyword evidence="6" id="KW-1185">Reference proteome</keyword>
<dbReference type="InterPro" id="IPR007185">
    <property type="entry name" value="DNA_pol_a/d/e_bsu"/>
</dbReference>
<comment type="caution">
    <text evidence="5">The sequence shown here is derived from an EMBL/GenBank/DDBJ whole genome shotgun (WGS) entry which is preliminary data.</text>
</comment>
<evidence type="ECO:0008006" key="7">
    <source>
        <dbReference type="Google" id="ProtNLM"/>
    </source>
</evidence>
<organism evidence="5 6">
    <name type="scientific">Schistosoma mekongi</name>
    <name type="common">Parasitic worm</name>
    <dbReference type="NCBI Taxonomy" id="38744"/>
    <lineage>
        <taxon>Eukaryota</taxon>
        <taxon>Metazoa</taxon>
        <taxon>Spiralia</taxon>
        <taxon>Lophotrochozoa</taxon>
        <taxon>Platyhelminthes</taxon>
        <taxon>Trematoda</taxon>
        <taxon>Digenea</taxon>
        <taxon>Strigeidida</taxon>
        <taxon>Schistosomatoidea</taxon>
        <taxon>Schistosomatidae</taxon>
        <taxon>Schistosoma</taxon>
    </lineage>
</organism>
<dbReference type="Proteomes" id="UP001292079">
    <property type="component" value="Unassembled WGS sequence"/>
</dbReference>
<evidence type="ECO:0000313" key="6">
    <source>
        <dbReference type="Proteomes" id="UP001292079"/>
    </source>
</evidence>
<comment type="similarity">
    <text evidence="1">Belongs to the DNA polymerase delta/II small subunit family.</text>
</comment>
<dbReference type="Gene3D" id="3.60.21.50">
    <property type="match status" value="1"/>
</dbReference>
<feature type="domain" description="DNA polymerase alpha/delta/epsilon subunit B" evidence="3">
    <location>
        <begin position="314"/>
        <end position="451"/>
    </location>
</feature>
<evidence type="ECO:0000259" key="4">
    <source>
        <dbReference type="Pfam" id="PF18018"/>
    </source>
</evidence>
<gene>
    <name evidence="5" type="ORF">MN116_004231</name>
</gene>
<evidence type="ECO:0000256" key="1">
    <source>
        <dbReference type="ARBA" id="ARBA00006035"/>
    </source>
</evidence>
<dbReference type="GO" id="GO:0003677">
    <property type="term" value="F:DNA binding"/>
    <property type="evidence" value="ECO:0007669"/>
    <property type="project" value="InterPro"/>
</dbReference>
<feature type="domain" description="DNA polymerase delta subunit OB-fold" evidence="4">
    <location>
        <begin position="30"/>
        <end position="183"/>
    </location>
</feature>
<name>A0AAE1ZG34_SCHME</name>
<keyword evidence="2" id="KW-0235">DNA replication</keyword>
<dbReference type="InterPro" id="IPR040663">
    <property type="entry name" value="DNA_pol_D_N"/>
</dbReference>
<evidence type="ECO:0000256" key="2">
    <source>
        <dbReference type="ARBA" id="ARBA00022705"/>
    </source>
</evidence>